<dbReference type="Proteomes" id="UP000731519">
    <property type="component" value="Unassembled WGS sequence"/>
</dbReference>
<protein>
    <submittedName>
        <fullName evidence="1">Uncharacterized protein</fullName>
    </submittedName>
</protein>
<organism evidence="1 2">
    <name type="scientific">Streptomyces fradiae ATCC 10745 = DSM 40063</name>
    <dbReference type="NCBI Taxonomy" id="1319510"/>
    <lineage>
        <taxon>Bacteria</taxon>
        <taxon>Bacillati</taxon>
        <taxon>Actinomycetota</taxon>
        <taxon>Actinomycetes</taxon>
        <taxon>Kitasatosporales</taxon>
        <taxon>Streptomycetaceae</taxon>
        <taxon>Streptomyces</taxon>
    </lineage>
</organism>
<proteinExistence type="predicted"/>
<dbReference type="GeneID" id="91402561"/>
<dbReference type="InterPro" id="IPR046200">
    <property type="entry name" value="DUF6233"/>
</dbReference>
<dbReference type="RefSeq" id="WP_086732064.1">
    <property type="nucleotide sequence ID" value="NZ_ASYR01000048.1"/>
</dbReference>
<keyword evidence="2" id="KW-1185">Reference proteome</keyword>
<gene>
    <name evidence="1" type="ORF">K701_27280</name>
</gene>
<sequence length="110" mass="11848">MSELPPDLPRLEVLRTWLQLTLAQVDARITQLRAEQAARQRAVPAPEPDYRIQRGLDAGRTPVKVHLGDCGLARKAPGVSEATARQALAEGVAACEVCRPDTELGILDAG</sequence>
<name>A0ABQ6XLN4_STRFR</name>
<dbReference type="EMBL" id="ASYR01000048">
    <property type="protein sequence ID" value="KAF0646687.1"/>
    <property type="molecule type" value="Genomic_DNA"/>
</dbReference>
<evidence type="ECO:0000313" key="1">
    <source>
        <dbReference type="EMBL" id="KAF0646687.1"/>
    </source>
</evidence>
<dbReference type="Pfam" id="PF19746">
    <property type="entry name" value="DUF6233"/>
    <property type="match status" value="1"/>
</dbReference>
<comment type="caution">
    <text evidence="1">The sequence shown here is derived from an EMBL/GenBank/DDBJ whole genome shotgun (WGS) entry which is preliminary data.</text>
</comment>
<reference evidence="1 2" key="1">
    <citation type="submission" date="2013-05" db="EMBL/GenBank/DDBJ databases">
        <title>Genome Sequence of Streptomyces fradiae.</title>
        <authorList>
            <person name="Kirby R."/>
        </authorList>
    </citation>
    <scope>NUCLEOTIDE SEQUENCE [LARGE SCALE GENOMIC DNA]</scope>
    <source>
        <strain evidence="1 2">ATCC 10745</strain>
    </source>
</reference>
<accession>A0ABQ6XLN4</accession>
<evidence type="ECO:0000313" key="2">
    <source>
        <dbReference type="Proteomes" id="UP000731519"/>
    </source>
</evidence>